<gene>
    <name evidence="1" type="ORF">QEH59_01600</name>
</gene>
<evidence type="ECO:0000313" key="1">
    <source>
        <dbReference type="EMBL" id="MDQ8193102.1"/>
    </source>
</evidence>
<dbReference type="RefSeq" id="WP_308983611.1">
    <property type="nucleotide sequence ID" value="NZ_JARXIC010000002.1"/>
</dbReference>
<dbReference type="SUPFAM" id="SSF52540">
    <property type="entry name" value="P-loop containing nucleoside triphosphate hydrolases"/>
    <property type="match status" value="1"/>
</dbReference>
<protein>
    <recommendedName>
        <fullName evidence="3">DNA polymerase III subunit delta</fullName>
    </recommendedName>
</protein>
<proteinExistence type="predicted"/>
<dbReference type="Proteomes" id="UP001243717">
    <property type="component" value="Unassembled WGS sequence"/>
</dbReference>
<evidence type="ECO:0000313" key="2">
    <source>
        <dbReference type="Proteomes" id="UP001243717"/>
    </source>
</evidence>
<keyword evidence="2" id="KW-1185">Reference proteome</keyword>
<dbReference type="InterPro" id="IPR027417">
    <property type="entry name" value="P-loop_NTPase"/>
</dbReference>
<reference evidence="1 2" key="1">
    <citation type="submission" date="2023-04" db="EMBL/GenBank/DDBJ databases">
        <title>A novel bacteria isolated from coastal sediment.</title>
        <authorList>
            <person name="Liu X.-J."/>
            <person name="Du Z.-J."/>
        </authorList>
    </citation>
    <scope>NUCLEOTIDE SEQUENCE [LARGE SCALE GENOMIC DNA]</scope>
    <source>
        <strain evidence="1 2">SDUM461004</strain>
    </source>
</reference>
<name>A0ABU1AEP4_9BACT</name>
<organism evidence="1 2">
    <name type="scientific">Thalassobacterium sedimentorum</name>
    <dbReference type="NCBI Taxonomy" id="3041258"/>
    <lineage>
        <taxon>Bacteria</taxon>
        <taxon>Pseudomonadati</taxon>
        <taxon>Verrucomicrobiota</taxon>
        <taxon>Opitutia</taxon>
        <taxon>Puniceicoccales</taxon>
        <taxon>Coraliomargaritaceae</taxon>
        <taxon>Thalassobacterium</taxon>
    </lineage>
</organism>
<dbReference type="EMBL" id="JARXIC010000002">
    <property type="protein sequence ID" value="MDQ8193102.1"/>
    <property type="molecule type" value="Genomic_DNA"/>
</dbReference>
<comment type="caution">
    <text evidence="1">The sequence shown here is derived from an EMBL/GenBank/DDBJ whole genome shotgun (WGS) entry which is preliminary data.</text>
</comment>
<dbReference type="InterPro" id="IPR050238">
    <property type="entry name" value="DNA_Rep/Repair_Clamp_Loader"/>
</dbReference>
<dbReference type="Pfam" id="PF13177">
    <property type="entry name" value="DNA_pol3_delta2"/>
    <property type="match status" value="1"/>
</dbReference>
<dbReference type="Gene3D" id="3.40.50.300">
    <property type="entry name" value="P-loop containing nucleotide triphosphate hydrolases"/>
    <property type="match status" value="1"/>
</dbReference>
<dbReference type="PANTHER" id="PTHR11669:SF8">
    <property type="entry name" value="DNA POLYMERASE III SUBUNIT DELTA"/>
    <property type="match status" value="1"/>
</dbReference>
<dbReference type="PANTHER" id="PTHR11669">
    <property type="entry name" value="REPLICATION FACTOR C / DNA POLYMERASE III GAMMA-TAU SUBUNIT"/>
    <property type="match status" value="1"/>
</dbReference>
<accession>A0ABU1AEP4</accession>
<sequence>MKLSDSLPEELRQTRAVEVLERSLAQNRLGHGILLHGESLENLETIVRAIAAHLLETMRNPFEHPDCFILRPSGKARLIKVGKTEENNTMRKLVIDIAKSSNQGGRKVGIVIDADRMNPASANAFLKTLEEPPAGTTLFLLTTRPYDLLDTIRSRCLNFRIPATLETIQHPDWASWVVSYREWLGRLIKGPNKKTIPHIMMGAYGLNARFQAILNEMTATAWKTQKESLPEHITSDEKDAMEVGLSKGYRKQLFGEIEKATAGFARDIEALNTGELPASALHRATEALEKSAGLMEINFNQVAALELFFLSSLRIWTTAR</sequence>
<evidence type="ECO:0008006" key="3">
    <source>
        <dbReference type="Google" id="ProtNLM"/>
    </source>
</evidence>